<organism evidence="1 2">
    <name type="scientific">Trifolium medium</name>
    <dbReference type="NCBI Taxonomy" id="97028"/>
    <lineage>
        <taxon>Eukaryota</taxon>
        <taxon>Viridiplantae</taxon>
        <taxon>Streptophyta</taxon>
        <taxon>Embryophyta</taxon>
        <taxon>Tracheophyta</taxon>
        <taxon>Spermatophyta</taxon>
        <taxon>Magnoliopsida</taxon>
        <taxon>eudicotyledons</taxon>
        <taxon>Gunneridae</taxon>
        <taxon>Pentapetalae</taxon>
        <taxon>rosids</taxon>
        <taxon>fabids</taxon>
        <taxon>Fabales</taxon>
        <taxon>Fabaceae</taxon>
        <taxon>Papilionoideae</taxon>
        <taxon>50 kb inversion clade</taxon>
        <taxon>NPAAA clade</taxon>
        <taxon>Hologalegina</taxon>
        <taxon>IRL clade</taxon>
        <taxon>Trifolieae</taxon>
        <taxon>Trifolium</taxon>
    </lineage>
</organism>
<feature type="non-terminal residue" evidence="1">
    <location>
        <position position="33"/>
    </location>
</feature>
<keyword evidence="2" id="KW-1185">Reference proteome</keyword>
<proteinExistence type="predicted"/>
<name>A0A392S245_9FABA</name>
<reference evidence="1 2" key="1">
    <citation type="journal article" date="2018" name="Front. Plant Sci.">
        <title>Red Clover (Trifolium pratense) and Zigzag Clover (T. medium) - A Picture of Genomic Similarities and Differences.</title>
        <authorList>
            <person name="Dluhosova J."/>
            <person name="Istvanek J."/>
            <person name="Nedelnik J."/>
            <person name="Repkova J."/>
        </authorList>
    </citation>
    <scope>NUCLEOTIDE SEQUENCE [LARGE SCALE GENOMIC DNA]</scope>
    <source>
        <strain evidence="2">cv. 10/8</strain>
        <tissue evidence="1">Leaf</tissue>
    </source>
</reference>
<accession>A0A392S245</accession>
<dbReference type="EMBL" id="LXQA010297955">
    <property type="protein sequence ID" value="MCI41926.1"/>
    <property type="molecule type" value="Genomic_DNA"/>
</dbReference>
<protein>
    <submittedName>
        <fullName evidence="1">Uncharacterized protein</fullName>
    </submittedName>
</protein>
<dbReference type="Proteomes" id="UP000265520">
    <property type="component" value="Unassembled WGS sequence"/>
</dbReference>
<evidence type="ECO:0000313" key="2">
    <source>
        <dbReference type="Proteomes" id="UP000265520"/>
    </source>
</evidence>
<sequence>MRLMMNLTSLSSFANRVQEECLMFVFGSVVIIG</sequence>
<comment type="caution">
    <text evidence="1">The sequence shown here is derived from an EMBL/GenBank/DDBJ whole genome shotgun (WGS) entry which is preliminary data.</text>
</comment>
<dbReference type="AlphaFoldDB" id="A0A392S245"/>
<evidence type="ECO:0000313" key="1">
    <source>
        <dbReference type="EMBL" id="MCI41926.1"/>
    </source>
</evidence>